<comment type="caution">
    <text evidence="2">The sequence shown here is derived from an EMBL/GenBank/DDBJ whole genome shotgun (WGS) entry which is preliminary data.</text>
</comment>
<gene>
    <name evidence="2" type="ORF">HS088_TW10G00494</name>
</gene>
<keyword evidence="3" id="KW-1185">Reference proteome</keyword>
<sequence>MAGLLDSEVQLATNEGRTLNQNQIPDDSAIDVPSHAYDALARSESRKRRNIKWTLLLGSFIFEGLSLAFDQLSSSKKPIYAFMSMITASLGLVISIIELSYRVRENDMIISRLLGDASGNFGFFGSIWQCVNAVVQYVYLYEKKVNNPIKISVLPLIFLICAAISKLYKKYCGESSTPRHSYKTGESSVDVSRMTTLSRVESSISQGNARAIEETEPLVEDHPGVLIPTKEFRNGTTVHRRIQKRRLKRKSGIKRLRALKAKIRDEQICGKEGQKQDRKRHEKIVVKGKQLCKEMELTAKPSADIQMRLNLMFRILKARVEEDTALVAQLTQSLRDLIAKKNEQIQ</sequence>
<reference evidence="2 3" key="1">
    <citation type="journal article" date="2020" name="Nat. Commun.">
        <title>Genome of Tripterygium wilfordii and identification of cytochrome P450 involved in triptolide biosynthesis.</title>
        <authorList>
            <person name="Tu L."/>
            <person name="Su P."/>
            <person name="Zhang Z."/>
            <person name="Gao L."/>
            <person name="Wang J."/>
            <person name="Hu T."/>
            <person name="Zhou J."/>
            <person name="Zhang Y."/>
            <person name="Zhao Y."/>
            <person name="Liu Y."/>
            <person name="Song Y."/>
            <person name="Tong Y."/>
            <person name="Lu Y."/>
            <person name="Yang J."/>
            <person name="Xu C."/>
            <person name="Jia M."/>
            <person name="Peters R.J."/>
            <person name="Huang L."/>
            <person name="Gao W."/>
        </authorList>
    </citation>
    <scope>NUCLEOTIDE SEQUENCE [LARGE SCALE GENOMIC DNA]</scope>
    <source>
        <strain evidence="3">cv. XIE 37</strain>
        <tissue evidence="2">Leaf</tissue>
    </source>
</reference>
<dbReference type="PANTHER" id="PTHR48473:SF1">
    <property type="entry name" value="TIR DOMAIN-CONTAINING PROTEIN"/>
    <property type="match status" value="1"/>
</dbReference>
<keyword evidence="1" id="KW-0812">Transmembrane</keyword>
<name>A0A7J7D606_TRIWF</name>
<evidence type="ECO:0000313" key="2">
    <source>
        <dbReference type="EMBL" id="KAF5741496.1"/>
    </source>
</evidence>
<feature type="transmembrane region" description="Helical" evidence="1">
    <location>
        <begin position="151"/>
        <end position="168"/>
    </location>
</feature>
<feature type="transmembrane region" description="Helical" evidence="1">
    <location>
        <begin position="79"/>
        <end position="101"/>
    </location>
</feature>
<dbReference type="PANTHER" id="PTHR48473">
    <property type="entry name" value="TIR DOMAIN-CONTAINING PROTEIN"/>
    <property type="match status" value="1"/>
</dbReference>
<feature type="transmembrane region" description="Helical" evidence="1">
    <location>
        <begin position="53"/>
        <end position="73"/>
    </location>
</feature>
<keyword evidence="1" id="KW-1133">Transmembrane helix</keyword>
<organism evidence="2 3">
    <name type="scientific">Tripterygium wilfordii</name>
    <name type="common">Thunder God vine</name>
    <dbReference type="NCBI Taxonomy" id="458696"/>
    <lineage>
        <taxon>Eukaryota</taxon>
        <taxon>Viridiplantae</taxon>
        <taxon>Streptophyta</taxon>
        <taxon>Embryophyta</taxon>
        <taxon>Tracheophyta</taxon>
        <taxon>Spermatophyta</taxon>
        <taxon>Magnoliopsida</taxon>
        <taxon>eudicotyledons</taxon>
        <taxon>Gunneridae</taxon>
        <taxon>Pentapetalae</taxon>
        <taxon>rosids</taxon>
        <taxon>fabids</taxon>
        <taxon>Celastrales</taxon>
        <taxon>Celastraceae</taxon>
        <taxon>Tripterygium</taxon>
    </lineage>
</organism>
<accession>A0A7J7D606</accession>
<feature type="transmembrane region" description="Helical" evidence="1">
    <location>
        <begin position="121"/>
        <end position="139"/>
    </location>
</feature>
<dbReference type="InParanoid" id="A0A7J7D606"/>
<proteinExistence type="predicted"/>
<evidence type="ECO:0000256" key="1">
    <source>
        <dbReference type="SAM" id="Phobius"/>
    </source>
</evidence>
<dbReference type="AlphaFoldDB" id="A0A7J7D606"/>
<keyword evidence="1" id="KW-0472">Membrane</keyword>
<dbReference type="FunCoup" id="A0A7J7D606">
    <property type="interactions" value="4"/>
</dbReference>
<protein>
    <submittedName>
        <fullName evidence="2">Putative disease resistance RPP13-like protein 1</fullName>
    </submittedName>
</protein>
<dbReference type="OrthoDB" id="851922at2759"/>
<dbReference type="EMBL" id="JAAARO010000010">
    <property type="protein sequence ID" value="KAF5741496.1"/>
    <property type="molecule type" value="Genomic_DNA"/>
</dbReference>
<evidence type="ECO:0000313" key="3">
    <source>
        <dbReference type="Proteomes" id="UP000593562"/>
    </source>
</evidence>
<dbReference type="Proteomes" id="UP000593562">
    <property type="component" value="Unassembled WGS sequence"/>
</dbReference>